<dbReference type="Proteomes" id="UP000436088">
    <property type="component" value="Unassembled WGS sequence"/>
</dbReference>
<dbReference type="PANTHER" id="PTHR12304">
    <property type="entry name" value="INOSINE-URIDINE PREFERRING NUCLEOSIDE HYDROLASE"/>
    <property type="match status" value="1"/>
</dbReference>
<evidence type="ECO:0000256" key="1">
    <source>
        <dbReference type="ARBA" id="ARBA00009176"/>
    </source>
</evidence>
<gene>
    <name evidence="5" type="ORF">F3Y22_tig00109982pilonHSYRG00030</name>
</gene>
<dbReference type="InterPro" id="IPR023186">
    <property type="entry name" value="IUNH"/>
</dbReference>
<evidence type="ECO:0000259" key="4">
    <source>
        <dbReference type="Pfam" id="PF01156"/>
    </source>
</evidence>
<comment type="similarity">
    <text evidence="1">Belongs to the IUNH family.</text>
</comment>
<dbReference type="InterPro" id="IPR001910">
    <property type="entry name" value="Inosine/uridine_hydrolase_dom"/>
</dbReference>
<dbReference type="InterPro" id="IPR036452">
    <property type="entry name" value="Ribo_hydro-like"/>
</dbReference>
<dbReference type="PANTHER" id="PTHR12304:SF1">
    <property type="entry name" value="URIDINE NUCLEOSIDASE 1"/>
    <property type="match status" value="1"/>
</dbReference>
<keyword evidence="2" id="KW-0378">Hydrolase</keyword>
<name>A0A6A3BSW7_HIBSY</name>
<dbReference type="GO" id="GO:0006152">
    <property type="term" value="P:purine nucleoside catabolic process"/>
    <property type="evidence" value="ECO:0007669"/>
    <property type="project" value="TreeGrafter"/>
</dbReference>
<accession>A0A6A3BSW7</accession>
<evidence type="ECO:0000313" key="5">
    <source>
        <dbReference type="EMBL" id="KAE8718997.1"/>
    </source>
</evidence>
<protein>
    <submittedName>
        <fullName evidence="5">Uridine nucleosidase 1</fullName>
    </submittedName>
</protein>
<dbReference type="SUPFAM" id="SSF53590">
    <property type="entry name" value="Nucleoside hydrolase"/>
    <property type="match status" value="1"/>
</dbReference>
<keyword evidence="6" id="KW-1185">Reference proteome</keyword>
<dbReference type="Pfam" id="PF01156">
    <property type="entry name" value="IU_nuc_hydro"/>
    <property type="match status" value="1"/>
</dbReference>
<dbReference type="GO" id="GO:0008477">
    <property type="term" value="F:purine nucleosidase activity"/>
    <property type="evidence" value="ECO:0007669"/>
    <property type="project" value="TreeGrafter"/>
</dbReference>
<evidence type="ECO:0000256" key="2">
    <source>
        <dbReference type="ARBA" id="ARBA00022801"/>
    </source>
</evidence>
<sequence length="107" mass="11773">MAFQNPEYEILGLTTVFGNLHTQDATRNALLLCEIAGHPGVPVAEGRAEPLKGGRPSVADFVHGSDGLGHIYLPHPKTEKSDKTASEFLVERCLNIPVRYLYLHLDH</sequence>
<keyword evidence="3" id="KW-0326">Glycosidase</keyword>
<evidence type="ECO:0000256" key="3">
    <source>
        <dbReference type="ARBA" id="ARBA00023295"/>
    </source>
</evidence>
<dbReference type="GO" id="GO:0005829">
    <property type="term" value="C:cytosol"/>
    <property type="evidence" value="ECO:0007669"/>
    <property type="project" value="TreeGrafter"/>
</dbReference>
<dbReference type="Gene3D" id="3.90.245.10">
    <property type="entry name" value="Ribonucleoside hydrolase-like"/>
    <property type="match status" value="1"/>
</dbReference>
<proteinExistence type="inferred from homology"/>
<evidence type="ECO:0000313" key="6">
    <source>
        <dbReference type="Proteomes" id="UP000436088"/>
    </source>
</evidence>
<reference evidence="5" key="1">
    <citation type="submission" date="2019-09" db="EMBL/GenBank/DDBJ databases">
        <title>Draft genome information of white flower Hibiscus syriacus.</title>
        <authorList>
            <person name="Kim Y.-M."/>
        </authorList>
    </citation>
    <scope>NUCLEOTIDE SEQUENCE [LARGE SCALE GENOMIC DNA]</scope>
    <source>
        <strain evidence="5">YM2019G1</strain>
    </source>
</reference>
<feature type="domain" description="Inosine/uridine-preferring nucleoside hydrolase" evidence="4">
    <location>
        <begin position="1"/>
        <end position="93"/>
    </location>
</feature>
<comment type="caution">
    <text evidence="5">The sequence shown here is derived from an EMBL/GenBank/DDBJ whole genome shotgun (WGS) entry which is preliminary data.</text>
</comment>
<organism evidence="5 6">
    <name type="scientific">Hibiscus syriacus</name>
    <name type="common">Rose of Sharon</name>
    <dbReference type="NCBI Taxonomy" id="106335"/>
    <lineage>
        <taxon>Eukaryota</taxon>
        <taxon>Viridiplantae</taxon>
        <taxon>Streptophyta</taxon>
        <taxon>Embryophyta</taxon>
        <taxon>Tracheophyta</taxon>
        <taxon>Spermatophyta</taxon>
        <taxon>Magnoliopsida</taxon>
        <taxon>eudicotyledons</taxon>
        <taxon>Gunneridae</taxon>
        <taxon>Pentapetalae</taxon>
        <taxon>rosids</taxon>
        <taxon>malvids</taxon>
        <taxon>Malvales</taxon>
        <taxon>Malvaceae</taxon>
        <taxon>Malvoideae</taxon>
        <taxon>Hibiscus</taxon>
    </lineage>
</organism>
<dbReference type="AlphaFoldDB" id="A0A6A3BSW7"/>
<dbReference type="EMBL" id="VEPZ02000797">
    <property type="protein sequence ID" value="KAE8718997.1"/>
    <property type="molecule type" value="Genomic_DNA"/>
</dbReference>